<evidence type="ECO:0000313" key="3">
    <source>
        <dbReference type="EMBL" id="QDU32319.1"/>
    </source>
</evidence>
<feature type="region of interest" description="Disordered" evidence="1">
    <location>
        <begin position="1"/>
        <end position="40"/>
    </location>
</feature>
<accession>A0A517YQ16</accession>
<dbReference type="Proteomes" id="UP000317369">
    <property type="component" value="Chromosome"/>
</dbReference>
<name>A0A517YQ16_9BACT</name>
<keyword evidence="2" id="KW-1133">Transmembrane helix</keyword>
<evidence type="ECO:0000313" key="4">
    <source>
        <dbReference type="Proteomes" id="UP000317369"/>
    </source>
</evidence>
<evidence type="ECO:0000256" key="2">
    <source>
        <dbReference type="SAM" id="Phobius"/>
    </source>
</evidence>
<reference evidence="3 4" key="1">
    <citation type="submission" date="2019-02" db="EMBL/GenBank/DDBJ databases">
        <title>Deep-cultivation of Planctomycetes and their phenomic and genomic characterization uncovers novel biology.</title>
        <authorList>
            <person name="Wiegand S."/>
            <person name="Jogler M."/>
            <person name="Boedeker C."/>
            <person name="Pinto D."/>
            <person name="Vollmers J."/>
            <person name="Rivas-Marin E."/>
            <person name="Kohn T."/>
            <person name="Peeters S.H."/>
            <person name="Heuer A."/>
            <person name="Rast P."/>
            <person name="Oberbeckmann S."/>
            <person name="Bunk B."/>
            <person name="Jeske O."/>
            <person name="Meyerdierks A."/>
            <person name="Storesund J.E."/>
            <person name="Kallscheuer N."/>
            <person name="Luecker S."/>
            <person name="Lage O.M."/>
            <person name="Pohl T."/>
            <person name="Merkel B.J."/>
            <person name="Hornburger P."/>
            <person name="Mueller R.-W."/>
            <person name="Bruemmer F."/>
            <person name="Labrenz M."/>
            <person name="Spormann A.M."/>
            <person name="Op den Camp H."/>
            <person name="Overmann J."/>
            <person name="Amann R."/>
            <person name="Jetten M.S.M."/>
            <person name="Mascher T."/>
            <person name="Medema M.H."/>
            <person name="Devos D.P."/>
            <person name="Kaster A.-K."/>
            <person name="Ovreas L."/>
            <person name="Rohde M."/>
            <person name="Galperin M.Y."/>
            <person name="Jogler C."/>
        </authorList>
    </citation>
    <scope>NUCLEOTIDE SEQUENCE [LARGE SCALE GENOMIC DNA]</scope>
    <source>
        <strain evidence="3 4">KS4</strain>
    </source>
</reference>
<feature type="transmembrane region" description="Helical" evidence="2">
    <location>
        <begin position="94"/>
        <end position="114"/>
    </location>
</feature>
<keyword evidence="2" id="KW-0472">Membrane</keyword>
<keyword evidence="4" id="KW-1185">Reference proteome</keyword>
<feature type="compositionally biased region" description="Acidic residues" evidence="1">
    <location>
        <begin position="24"/>
        <end position="35"/>
    </location>
</feature>
<dbReference type="RefSeq" id="WP_145073705.1">
    <property type="nucleotide sequence ID" value="NZ_CP036425.1"/>
</dbReference>
<protein>
    <submittedName>
        <fullName evidence="3">Uncharacterized protein</fullName>
    </submittedName>
</protein>
<evidence type="ECO:0000256" key="1">
    <source>
        <dbReference type="SAM" id="MobiDB-lite"/>
    </source>
</evidence>
<gene>
    <name evidence="3" type="ORF">KS4_03510</name>
</gene>
<sequence length="234" mass="26235">MDHEENKNQFPPPDESGVNRPDDRDDAPELNEQDESMSLPEYDLQADLQMEDLLDEAMGQIEVPANMADQIISQTMPQFEQQKLNTIRRIDLTYFRRIAAVIAIVGAGAIIWALTSVSDFKEPADQPGIAQTDPKMGGQNGVQMVDAETVAKKLAALDTRLAAVPALREEVRFDVDGVDDTSYDSYVDSQLDLIAMRLDTMQTEQKIADTDTTMELAVLDYQLQEMMDADSYYF</sequence>
<keyword evidence="2" id="KW-0812">Transmembrane</keyword>
<dbReference type="EMBL" id="CP036425">
    <property type="protein sequence ID" value="QDU32319.1"/>
    <property type="molecule type" value="Genomic_DNA"/>
</dbReference>
<proteinExistence type="predicted"/>
<organism evidence="3 4">
    <name type="scientific">Poriferisphaera corsica</name>
    <dbReference type="NCBI Taxonomy" id="2528020"/>
    <lineage>
        <taxon>Bacteria</taxon>
        <taxon>Pseudomonadati</taxon>
        <taxon>Planctomycetota</taxon>
        <taxon>Phycisphaerae</taxon>
        <taxon>Phycisphaerales</taxon>
        <taxon>Phycisphaeraceae</taxon>
        <taxon>Poriferisphaera</taxon>
    </lineage>
</organism>
<dbReference type="KEGG" id="pcor:KS4_03510"/>
<dbReference type="AlphaFoldDB" id="A0A517YQ16"/>